<dbReference type="PANTHER" id="PTHR48022:SF2">
    <property type="entry name" value="PLASTIDIC GLUCOSE TRANSPORTER 4"/>
    <property type="match status" value="1"/>
</dbReference>
<evidence type="ECO:0000256" key="2">
    <source>
        <dbReference type="ARBA" id="ARBA00010992"/>
    </source>
</evidence>
<evidence type="ECO:0000259" key="7">
    <source>
        <dbReference type="PROSITE" id="PS50850"/>
    </source>
</evidence>
<feature type="transmembrane region" description="Helical" evidence="6">
    <location>
        <begin position="115"/>
        <end position="135"/>
    </location>
</feature>
<sequence length="297" mass="32325">MSAFQKVRGSSWTEIELEQELQEVVAFTELEKDLEGSSSYAECFKSTDLRRTLLGVMIMTGQQFMGIAFISGYATYFFALIGYTDAFIINVILNCCAVAGSIVSFPLVRYVGRRSIMIVGAAVNCISMMLFSAIAQAKPGDPRAAKALIAFICIYTFSFAASWGPVGPVLVGEIPSNRLRSKGVACAFASSWIVALSVATSIPYLLSPEYANLGTKVGFIFGSLTFFVFIATYLWLPETKDRTLEEIDEMFLNRVPARKFASYTCTGEVDGHIVTGALRSESNAVANKQAVVAIEEA</sequence>
<dbReference type="EMBL" id="QZBJ01000132">
    <property type="protein sequence ID" value="THY68231.1"/>
    <property type="molecule type" value="Genomic_DNA"/>
</dbReference>
<dbReference type="InterPro" id="IPR050360">
    <property type="entry name" value="MFS_Sugar_Transporters"/>
</dbReference>
<dbReference type="InterPro" id="IPR005828">
    <property type="entry name" value="MFS_sugar_transport-like"/>
</dbReference>
<gene>
    <name evidence="8" type="ORF">D6C94_10356</name>
</gene>
<dbReference type="Pfam" id="PF00083">
    <property type="entry name" value="Sugar_tr"/>
    <property type="match status" value="1"/>
</dbReference>
<evidence type="ECO:0000256" key="1">
    <source>
        <dbReference type="ARBA" id="ARBA00004141"/>
    </source>
</evidence>
<name>A0A4S9VGN3_AURPU</name>
<dbReference type="AlphaFoldDB" id="A0A4S9VGN3"/>
<keyword evidence="5 6" id="KW-0472">Membrane</keyword>
<evidence type="ECO:0000313" key="9">
    <source>
        <dbReference type="Proteomes" id="UP000305064"/>
    </source>
</evidence>
<feature type="domain" description="Major facilitator superfamily (MFS) profile" evidence="7">
    <location>
        <begin position="1"/>
        <end position="240"/>
    </location>
</feature>
<reference evidence="8 9" key="1">
    <citation type="submission" date="2018-10" db="EMBL/GenBank/DDBJ databases">
        <title>Fifty Aureobasidium pullulans genomes reveal a recombining polyextremotolerant generalist.</title>
        <authorList>
            <person name="Gostincar C."/>
            <person name="Turk M."/>
            <person name="Zajc J."/>
            <person name="Gunde-Cimerman N."/>
        </authorList>
    </citation>
    <scope>NUCLEOTIDE SEQUENCE [LARGE SCALE GENOMIC DNA]</scope>
    <source>
        <strain evidence="8 9">EXF-4256</strain>
    </source>
</reference>
<comment type="caution">
    <text evidence="8">The sequence shown here is derived from an EMBL/GenBank/DDBJ whole genome shotgun (WGS) entry which is preliminary data.</text>
</comment>
<dbReference type="GO" id="GO:0016020">
    <property type="term" value="C:membrane"/>
    <property type="evidence" value="ECO:0007669"/>
    <property type="project" value="UniProtKB-SubCell"/>
</dbReference>
<evidence type="ECO:0000256" key="4">
    <source>
        <dbReference type="ARBA" id="ARBA00022989"/>
    </source>
</evidence>
<dbReference type="InterPro" id="IPR020846">
    <property type="entry name" value="MFS_dom"/>
</dbReference>
<feature type="transmembrane region" description="Helical" evidence="6">
    <location>
        <begin position="53"/>
        <end position="81"/>
    </location>
</feature>
<comment type="similarity">
    <text evidence="2">Belongs to the major facilitator superfamily. Sugar transporter (TC 2.A.1.1) family.</text>
</comment>
<comment type="subcellular location">
    <subcellularLocation>
        <location evidence="1">Membrane</location>
        <topology evidence="1">Multi-pass membrane protein</topology>
    </subcellularLocation>
</comment>
<feature type="transmembrane region" description="Helical" evidence="6">
    <location>
        <begin position="147"/>
        <end position="171"/>
    </location>
</feature>
<evidence type="ECO:0000256" key="6">
    <source>
        <dbReference type="SAM" id="Phobius"/>
    </source>
</evidence>
<dbReference type="InterPro" id="IPR036259">
    <property type="entry name" value="MFS_trans_sf"/>
</dbReference>
<keyword evidence="4 6" id="KW-1133">Transmembrane helix</keyword>
<feature type="transmembrane region" description="Helical" evidence="6">
    <location>
        <begin position="183"/>
        <end position="205"/>
    </location>
</feature>
<feature type="transmembrane region" description="Helical" evidence="6">
    <location>
        <begin position="87"/>
        <end position="108"/>
    </location>
</feature>
<dbReference type="Proteomes" id="UP000305064">
    <property type="component" value="Unassembled WGS sequence"/>
</dbReference>
<organism evidence="8 9">
    <name type="scientific">Aureobasidium pullulans</name>
    <name type="common">Black yeast</name>
    <name type="synonym">Pullularia pullulans</name>
    <dbReference type="NCBI Taxonomy" id="5580"/>
    <lineage>
        <taxon>Eukaryota</taxon>
        <taxon>Fungi</taxon>
        <taxon>Dikarya</taxon>
        <taxon>Ascomycota</taxon>
        <taxon>Pezizomycotina</taxon>
        <taxon>Dothideomycetes</taxon>
        <taxon>Dothideomycetidae</taxon>
        <taxon>Dothideales</taxon>
        <taxon>Saccotheciaceae</taxon>
        <taxon>Aureobasidium</taxon>
    </lineage>
</organism>
<protein>
    <recommendedName>
        <fullName evidence="7">Major facilitator superfamily (MFS) profile domain-containing protein</fullName>
    </recommendedName>
</protein>
<feature type="transmembrane region" description="Helical" evidence="6">
    <location>
        <begin position="217"/>
        <end position="236"/>
    </location>
</feature>
<proteinExistence type="inferred from homology"/>
<dbReference type="Gene3D" id="1.20.1250.20">
    <property type="entry name" value="MFS general substrate transporter like domains"/>
    <property type="match status" value="1"/>
</dbReference>
<evidence type="ECO:0000313" key="8">
    <source>
        <dbReference type="EMBL" id="THY68231.1"/>
    </source>
</evidence>
<evidence type="ECO:0000256" key="5">
    <source>
        <dbReference type="ARBA" id="ARBA00023136"/>
    </source>
</evidence>
<keyword evidence="3 6" id="KW-0812">Transmembrane</keyword>
<dbReference type="SUPFAM" id="SSF103473">
    <property type="entry name" value="MFS general substrate transporter"/>
    <property type="match status" value="1"/>
</dbReference>
<evidence type="ECO:0000256" key="3">
    <source>
        <dbReference type="ARBA" id="ARBA00022692"/>
    </source>
</evidence>
<dbReference type="GO" id="GO:0005351">
    <property type="term" value="F:carbohydrate:proton symporter activity"/>
    <property type="evidence" value="ECO:0007669"/>
    <property type="project" value="TreeGrafter"/>
</dbReference>
<dbReference type="PANTHER" id="PTHR48022">
    <property type="entry name" value="PLASTIDIC GLUCOSE TRANSPORTER 4"/>
    <property type="match status" value="1"/>
</dbReference>
<accession>A0A4S9VGN3</accession>
<dbReference type="PROSITE" id="PS50850">
    <property type="entry name" value="MFS"/>
    <property type="match status" value="1"/>
</dbReference>